<dbReference type="RefSeq" id="XP_039143933.1">
    <property type="nucleotide sequence ID" value="XM_039287999.1"/>
</dbReference>
<keyword evidence="3" id="KW-1185">Reference proteome</keyword>
<name>A0AB40CV84_DIOCR</name>
<dbReference type="Gene3D" id="2.40.70.10">
    <property type="entry name" value="Acid Proteases"/>
    <property type="match status" value="1"/>
</dbReference>
<dbReference type="GeneID" id="120281059"/>
<feature type="region of interest" description="Disordered" evidence="1">
    <location>
        <begin position="269"/>
        <end position="321"/>
    </location>
</feature>
<reference evidence="4" key="1">
    <citation type="submission" date="2025-08" db="UniProtKB">
        <authorList>
            <consortium name="RefSeq"/>
        </authorList>
    </citation>
    <scope>IDENTIFICATION</scope>
</reference>
<evidence type="ECO:0000313" key="3">
    <source>
        <dbReference type="Proteomes" id="UP001515500"/>
    </source>
</evidence>
<dbReference type="Proteomes" id="UP001515500">
    <property type="component" value="Chromosome 17"/>
</dbReference>
<sequence length="680" mass="75484">MAEPRRTLSDYERPQFTGEEFSVHAPTVPANNFEIKASTIGMIQNSVQFDGLADEDPHAHLSRFLQICSTFKINSVSDDAIRLRLFPFSLRGAAYRYFPPSKAARLRQEISAFRQGDSETLFEAHERFKDLLRKCPHHGFSSWMRIQMLCNGLNYATRQLIDAAAGGSLSNKTPEDAEMLIENMASNECHWSTRQKPPKAAGIYEIDDNTALAAKVEALTKRFDQFMLGSSSNSGAVLSCETCGAGHATVQCPISIASVAPVETVDYVGGGPRGPGNPYGNTYNQGWRNHPNFSWGQQQQPRPQQPQGLSHQLPQQPEKKFSTEDVLARFMISTEAKFVNINNQFAEVNTVLRNVQASIQSLENQVGQLARANSERPPGSLPSNTENNPREHLKAVTLRSGKQVEARAKEGSSTEHDGVAVREDPMSSESLVDGGKEKQDEETLQLPTPRVPEYKPTIPYPARLKQDKEEAQFKKFLNRKLEELETVALPRNCSAIIQRKLPQKLTDPGSFIIPCGIGEGMQEKALADSGASINVMPYKLFLKLGLDDMRPTRMTIQLADRSIKKPRGVVEDVLVKVDKLIIPVDFVILDVDDDVEVPLILGRPFLNTAGALIDVKGGRMTLRVGDEEVIFTLPVAMKHTLDHDDPLYFTDETDMIITDCVQEVLAINPLDEFLEGVDGD</sequence>
<gene>
    <name evidence="4" type="primary">LOC120281059</name>
</gene>
<organism evidence="3 4">
    <name type="scientific">Dioscorea cayennensis subsp. rotundata</name>
    <name type="common">White Guinea yam</name>
    <name type="synonym">Dioscorea rotundata</name>
    <dbReference type="NCBI Taxonomy" id="55577"/>
    <lineage>
        <taxon>Eukaryota</taxon>
        <taxon>Viridiplantae</taxon>
        <taxon>Streptophyta</taxon>
        <taxon>Embryophyta</taxon>
        <taxon>Tracheophyta</taxon>
        <taxon>Spermatophyta</taxon>
        <taxon>Magnoliopsida</taxon>
        <taxon>Liliopsida</taxon>
        <taxon>Dioscoreales</taxon>
        <taxon>Dioscoreaceae</taxon>
        <taxon>Dioscorea</taxon>
    </lineage>
</organism>
<feature type="region of interest" description="Disordered" evidence="1">
    <location>
        <begin position="368"/>
        <end position="457"/>
    </location>
</feature>
<evidence type="ECO:0000256" key="1">
    <source>
        <dbReference type="SAM" id="MobiDB-lite"/>
    </source>
</evidence>
<protein>
    <submittedName>
        <fullName evidence="4">Uncharacterized protein LOC120281059</fullName>
    </submittedName>
</protein>
<dbReference type="PANTHER" id="PTHR33067">
    <property type="entry name" value="RNA-DIRECTED DNA POLYMERASE-RELATED"/>
    <property type="match status" value="1"/>
</dbReference>
<accession>A0AB40CV84</accession>
<dbReference type="CDD" id="cd00303">
    <property type="entry name" value="retropepsin_like"/>
    <property type="match status" value="1"/>
</dbReference>
<dbReference type="SUPFAM" id="SSF50630">
    <property type="entry name" value="Acid proteases"/>
    <property type="match status" value="1"/>
</dbReference>
<dbReference type="PANTHER" id="PTHR33067:SF35">
    <property type="entry name" value="ASPARTIC PEPTIDASE DDI1-TYPE DOMAIN-CONTAINING PROTEIN"/>
    <property type="match status" value="1"/>
</dbReference>
<feature type="compositionally biased region" description="Basic and acidic residues" evidence="1">
    <location>
        <begin position="402"/>
        <end position="425"/>
    </location>
</feature>
<feature type="compositionally biased region" description="Low complexity" evidence="1">
    <location>
        <begin position="297"/>
        <end position="307"/>
    </location>
</feature>
<dbReference type="Pfam" id="PF03732">
    <property type="entry name" value="Retrotrans_gag"/>
    <property type="match status" value="1"/>
</dbReference>
<dbReference type="InterPro" id="IPR005162">
    <property type="entry name" value="Retrotrans_gag_dom"/>
</dbReference>
<dbReference type="InterPro" id="IPR021109">
    <property type="entry name" value="Peptidase_aspartic_dom_sf"/>
</dbReference>
<feature type="domain" description="Retrotransposon gag" evidence="2">
    <location>
        <begin position="96"/>
        <end position="154"/>
    </location>
</feature>
<dbReference type="AlphaFoldDB" id="A0AB40CV84"/>
<feature type="compositionally biased region" description="Low complexity" evidence="1">
    <location>
        <begin position="276"/>
        <end position="286"/>
    </location>
</feature>
<evidence type="ECO:0000259" key="2">
    <source>
        <dbReference type="Pfam" id="PF03732"/>
    </source>
</evidence>
<proteinExistence type="predicted"/>
<dbReference type="Pfam" id="PF13650">
    <property type="entry name" value="Asp_protease_2"/>
    <property type="match status" value="1"/>
</dbReference>
<evidence type="ECO:0000313" key="4">
    <source>
        <dbReference type="RefSeq" id="XP_039143933.1"/>
    </source>
</evidence>